<keyword evidence="3" id="KW-0597">Phosphoprotein</keyword>
<gene>
    <name evidence="10" type="ORF">P154DRAFT_582238</name>
</gene>
<protein>
    <recommendedName>
        <fullName evidence="12">Centrosomin N-terminal motif 1 domain-containing protein</fullName>
    </recommendedName>
</protein>
<proteinExistence type="predicted"/>
<keyword evidence="11" id="KW-1185">Reference proteome</keyword>
<evidence type="ECO:0008006" key="12">
    <source>
        <dbReference type="Google" id="ProtNLM"/>
    </source>
</evidence>
<dbReference type="SUPFAM" id="SSF90257">
    <property type="entry name" value="Myosin rod fragments"/>
    <property type="match status" value="1"/>
</dbReference>
<evidence type="ECO:0000259" key="8">
    <source>
        <dbReference type="Pfam" id="PF07989"/>
    </source>
</evidence>
<evidence type="ECO:0000256" key="1">
    <source>
        <dbReference type="ARBA" id="ARBA00004267"/>
    </source>
</evidence>
<keyword evidence="5" id="KW-0206">Cytoskeleton</keyword>
<comment type="subcellular location">
    <subcellularLocation>
        <location evidence="1">Cytoplasm</location>
        <location evidence="1">Cytoskeleton</location>
        <location evidence="1">Microtubule organizing center</location>
    </subcellularLocation>
</comment>
<keyword evidence="4 6" id="KW-0175">Coiled coil</keyword>
<accession>A0A6A5W8P3</accession>
<dbReference type="GO" id="GO:0005737">
    <property type="term" value="C:cytoplasm"/>
    <property type="evidence" value="ECO:0007669"/>
    <property type="project" value="UniProtKB-ARBA"/>
</dbReference>
<keyword evidence="2" id="KW-0963">Cytoplasm</keyword>
<dbReference type="Pfam" id="PF10495">
    <property type="entry name" value="PACT_coil_coil"/>
    <property type="match status" value="1"/>
</dbReference>
<name>A0A6A5W8P3_9PLEO</name>
<dbReference type="AlphaFoldDB" id="A0A6A5W8P3"/>
<dbReference type="GO" id="GO:0045098">
    <property type="term" value="C:type III intermediate filament"/>
    <property type="evidence" value="ECO:0007669"/>
    <property type="project" value="TreeGrafter"/>
</dbReference>
<evidence type="ECO:0000256" key="2">
    <source>
        <dbReference type="ARBA" id="ARBA00022490"/>
    </source>
</evidence>
<evidence type="ECO:0000256" key="6">
    <source>
        <dbReference type="SAM" id="Coils"/>
    </source>
</evidence>
<evidence type="ECO:0000256" key="4">
    <source>
        <dbReference type="ARBA" id="ARBA00023054"/>
    </source>
</evidence>
<dbReference type="Proteomes" id="UP000799779">
    <property type="component" value="Unassembled WGS sequence"/>
</dbReference>
<feature type="region of interest" description="Disordered" evidence="7">
    <location>
        <begin position="129"/>
        <end position="159"/>
    </location>
</feature>
<dbReference type="Pfam" id="PF07989">
    <property type="entry name" value="Cnn_1N"/>
    <property type="match status" value="1"/>
</dbReference>
<evidence type="ECO:0000256" key="5">
    <source>
        <dbReference type="ARBA" id="ARBA00023212"/>
    </source>
</evidence>
<evidence type="ECO:0000259" key="9">
    <source>
        <dbReference type="Pfam" id="PF10495"/>
    </source>
</evidence>
<dbReference type="InterPro" id="IPR019528">
    <property type="entry name" value="PACT_domain"/>
</dbReference>
<organism evidence="10 11">
    <name type="scientific">Amniculicola lignicola CBS 123094</name>
    <dbReference type="NCBI Taxonomy" id="1392246"/>
    <lineage>
        <taxon>Eukaryota</taxon>
        <taxon>Fungi</taxon>
        <taxon>Dikarya</taxon>
        <taxon>Ascomycota</taxon>
        <taxon>Pezizomycotina</taxon>
        <taxon>Dothideomycetes</taxon>
        <taxon>Pleosporomycetidae</taxon>
        <taxon>Pleosporales</taxon>
        <taxon>Amniculicolaceae</taxon>
        <taxon>Amniculicola</taxon>
    </lineage>
</organism>
<reference evidence="10" key="1">
    <citation type="journal article" date="2020" name="Stud. Mycol.">
        <title>101 Dothideomycetes genomes: a test case for predicting lifestyles and emergence of pathogens.</title>
        <authorList>
            <person name="Haridas S."/>
            <person name="Albert R."/>
            <person name="Binder M."/>
            <person name="Bloem J."/>
            <person name="Labutti K."/>
            <person name="Salamov A."/>
            <person name="Andreopoulos B."/>
            <person name="Baker S."/>
            <person name="Barry K."/>
            <person name="Bills G."/>
            <person name="Bluhm B."/>
            <person name="Cannon C."/>
            <person name="Castanera R."/>
            <person name="Culley D."/>
            <person name="Daum C."/>
            <person name="Ezra D."/>
            <person name="Gonzalez J."/>
            <person name="Henrissat B."/>
            <person name="Kuo A."/>
            <person name="Liang C."/>
            <person name="Lipzen A."/>
            <person name="Lutzoni F."/>
            <person name="Magnuson J."/>
            <person name="Mondo S."/>
            <person name="Nolan M."/>
            <person name="Ohm R."/>
            <person name="Pangilinan J."/>
            <person name="Park H.-J."/>
            <person name="Ramirez L."/>
            <person name="Alfaro M."/>
            <person name="Sun H."/>
            <person name="Tritt A."/>
            <person name="Yoshinaga Y."/>
            <person name="Zwiers L.-H."/>
            <person name="Turgeon B."/>
            <person name="Goodwin S."/>
            <person name="Spatafora J."/>
            <person name="Crous P."/>
            <person name="Grigoriev I."/>
        </authorList>
    </citation>
    <scope>NUCLEOTIDE SEQUENCE</scope>
    <source>
        <strain evidence="10">CBS 123094</strain>
    </source>
</reference>
<evidence type="ECO:0000256" key="7">
    <source>
        <dbReference type="SAM" id="MobiDB-lite"/>
    </source>
</evidence>
<feature type="domain" description="Pericentrin/AKAP-450 centrosomal targeting" evidence="9">
    <location>
        <begin position="725"/>
        <end position="798"/>
    </location>
</feature>
<dbReference type="InterPro" id="IPR012943">
    <property type="entry name" value="Cnn_1N"/>
</dbReference>
<dbReference type="EMBL" id="ML977676">
    <property type="protein sequence ID" value="KAF1994006.1"/>
    <property type="molecule type" value="Genomic_DNA"/>
</dbReference>
<feature type="coiled-coil region" evidence="6">
    <location>
        <begin position="224"/>
        <end position="657"/>
    </location>
</feature>
<evidence type="ECO:0000256" key="3">
    <source>
        <dbReference type="ARBA" id="ARBA00022553"/>
    </source>
</evidence>
<dbReference type="PANTHER" id="PTHR34707">
    <property type="entry name" value="VIMENTIN-TYPE INTERMEDIATE FILAMENT-ASSOCIATED COILED-COIL PROTEIN"/>
    <property type="match status" value="1"/>
</dbReference>
<feature type="domain" description="Centrosomin N-terminal motif 1" evidence="8">
    <location>
        <begin position="166"/>
        <end position="238"/>
    </location>
</feature>
<evidence type="ECO:0000313" key="11">
    <source>
        <dbReference type="Proteomes" id="UP000799779"/>
    </source>
</evidence>
<dbReference type="OrthoDB" id="10255000at2759"/>
<sequence>MAHFLDSPATVADSTRHMDHTDVDFTNTTSFQEPEGRDSLFKQMRGARQPASTPRNPLAALRNANARNEFTPMLKSATANRTKQVSGLLNGTLATPAAMKPGFRLSNTPLPEASTFDAMNSSAMSASIDERTPMPEAASSSALSTPHALPRRRDGEVDLGNGNVLTLREQEARLAEIDKENFGLKLKIHFLEENLQKAGPESNATALKENITLKTEKVMMLREIKGYSKDMKSATRELDSYKQQLREYAEKVKRRHADEGMREEMEDLRRVAEDRANEVDDLKAELEEVRRDRDDQANEDLHEELDELRRLAEERADEIDQLKAELEDVRCDRDDRADEEMDELRHLAEQRAAEINGLKAKLEEVRHDRDDRADEEMDELRRLAEQRATEIDELHAKLDHVRDDQDEMEALRQLAEERGAQLQEVRDAQKEMDELRQLLEKRAADVKALEEELEEYERAVEKHAAELDQARNSQDEVRELHRLVEDRAAELKGRDARVAELAAEIQELHQVRHLAEERTAKVEELERRIEESRYTQRKLEEVQRLAASRLAEVETLEARLDKGHNAEDEVIELREQVKLLKRELDESERRWKTSAEALRGSNHGLTQQLQAAEEQVNTLRPRMAELEAQNQELEDEVAVIQEEVEQAAQLSEKLSRDSYMYQAQMAELNTELNASRTTVLGLQKQIRGIPDRLQSTREELEQKDIRHQKELRGMTKLIQYLRASCYRSEHFRESLAHQKGFFLMQIDQFSQCNRHDLSLIEDMGIKPDHSVYRRKVTFKVAALAVRATMRMGRMSQNWAVNKKIRKDLDTKLQGRHRFVS</sequence>
<dbReference type="GO" id="GO:0005815">
    <property type="term" value="C:microtubule organizing center"/>
    <property type="evidence" value="ECO:0007669"/>
    <property type="project" value="UniProtKB-SubCell"/>
</dbReference>
<evidence type="ECO:0000313" key="10">
    <source>
        <dbReference type="EMBL" id="KAF1994006.1"/>
    </source>
</evidence>
<dbReference type="PANTHER" id="PTHR34707:SF1">
    <property type="entry name" value="VIMENTIN-TYPE INTERMEDIATE FILAMENT-ASSOCIATED COILED-COIL PROTEIN"/>
    <property type="match status" value="1"/>
</dbReference>